<evidence type="ECO:0000256" key="1">
    <source>
        <dbReference type="SAM" id="MobiDB-lite"/>
    </source>
</evidence>
<evidence type="ECO:0000313" key="4">
    <source>
        <dbReference type="Proteomes" id="UP000292702"/>
    </source>
</evidence>
<dbReference type="SUPFAM" id="SSF54001">
    <property type="entry name" value="Cysteine proteinases"/>
    <property type="match status" value="1"/>
</dbReference>
<feature type="domain" description="OTU" evidence="2">
    <location>
        <begin position="110"/>
        <end position="265"/>
    </location>
</feature>
<comment type="caution">
    <text evidence="3">The sequence shown here is derived from an EMBL/GenBank/DDBJ whole genome shotgun (WGS) entry which is preliminary data.</text>
</comment>
<dbReference type="GO" id="GO:0016579">
    <property type="term" value="P:protein deubiquitination"/>
    <property type="evidence" value="ECO:0007669"/>
    <property type="project" value="TreeGrafter"/>
</dbReference>
<evidence type="ECO:0000313" key="3">
    <source>
        <dbReference type="EMBL" id="TCD69746.1"/>
    </source>
</evidence>
<feature type="region of interest" description="Disordered" evidence="1">
    <location>
        <begin position="1"/>
        <end position="29"/>
    </location>
</feature>
<dbReference type="AlphaFoldDB" id="A0A4R0RPU2"/>
<organism evidence="3 4">
    <name type="scientific">Steccherinum ochraceum</name>
    <dbReference type="NCBI Taxonomy" id="92696"/>
    <lineage>
        <taxon>Eukaryota</taxon>
        <taxon>Fungi</taxon>
        <taxon>Dikarya</taxon>
        <taxon>Basidiomycota</taxon>
        <taxon>Agaricomycotina</taxon>
        <taxon>Agaricomycetes</taxon>
        <taxon>Polyporales</taxon>
        <taxon>Steccherinaceae</taxon>
        <taxon>Steccherinum</taxon>
    </lineage>
</organism>
<protein>
    <recommendedName>
        <fullName evidence="2">OTU domain-containing protein</fullName>
    </recommendedName>
</protein>
<proteinExistence type="predicted"/>
<dbReference type="PANTHER" id="PTHR12419">
    <property type="entry name" value="OTU DOMAIN CONTAINING PROTEIN"/>
    <property type="match status" value="1"/>
</dbReference>
<sequence length="278" mass="30433">MAGSKRNKIKNILSPVTSPPPPVPPEDDELMDDLFAQLDSKDQNVQAESAAVINEMQQDSKSRHKARQARKAAALAEQHAPSDAEADARIERETAEEKRVISETCDELGVQMHEIPPDGHCLYSAIADQLNLLGILPDAAANYTTVRHVAADYIFTHPDDFLPFLPSTTGEDGTGATDSGLMSPQQFEGYCKTVRDTGAWGGEPEIMALTRAYRVPIHVVQGTKPNVVEHNPNEGAPPDSALVVRISYHRRMYGLGEHYNSLRPKHGIANTIKSLLHS</sequence>
<dbReference type="GO" id="GO:0004843">
    <property type="term" value="F:cysteine-type deubiquitinase activity"/>
    <property type="evidence" value="ECO:0007669"/>
    <property type="project" value="TreeGrafter"/>
</dbReference>
<name>A0A4R0RPU2_9APHY</name>
<reference evidence="3 4" key="1">
    <citation type="submission" date="2018-11" db="EMBL/GenBank/DDBJ databases">
        <title>Genome assembly of Steccherinum ochraceum LE-BIN_3174, the white-rot fungus of the Steccherinaceae family (The Residual Polyporoid clade, Polyporales, Basidiomycota).</title>
        <authorList>
            <person name="Fedorova T.V."/>
            <person name="Glazunova O.A."/>
            <person name="Landesman E.O."/>
            <person name="Moiseenko K.V."/>
            <person name="Psurtseva N.V."/>
            <person name="Savinova O.S."/>
            <person name="Shakhova N.V."/>
            <person name="Tyazhelova T.V."/>
            <person name="Vasina D.V."/>
        </authorList>
    </citation>
    <scope>NUCLEOTIDE SEQUENCE [LARGE SCALE GENOMIC DNA]</scope>
    <source>
        <strain evidence="3 4">LE-BIN_3174</strain>
    </source>
</reference>
<dbReference type="Proteomes" id="UP000292702">
    <property type="component" value="Unassembled WGS sequence"/>
</dbReference>
<dbReference type="InterPro" id="IPR038765">
    <property type="entry name" value="Papain-like_cys_pep_sf"/>
</dbReference>
<dbReference type="STRING" id="92696.A0A4R0RPU2"/>
<dbReference type="Gene3D" id="3.90.70.80">
    <property type="match status" value="1"/>
</dbReference>
<dbReference type="PANTHER" id="PTHR12419:SF10">
    <property type="entry name" value="DEUBIQUITINASE OTUD6B"/>
    <property type="match status" value="1"/>
</dbReference>
<dbReference type="Pfam" id="PF02338">
    <property type="entry name" value="OTU"/>
    <property type="match status" value="1"/>
</dbReference>
<dbReference type="OrthoDB" id="415023at2759"/>
<dbReference type="PROSITE" id="PS50802">
    <property type="entry name" value="OTU"/>
    <property type="match status" value="1"/>
</dbReference>
<dbReference type="EMBL" id="RWJN01000035">
    <property type="protein sequence ID" value="TCD69746.1"/>
    <property type="molecule type" value="Genomic_DNA"/>
</dbReference>
<dbReference type="CDD" id="cd22748">
    <property type="entry name" value="OTU_OTUD6-like"/>
    <property type="match status" value="1"/>
</dbReference>
<evidence type="ECO:0000259" key="2">
    <source>
        <dbReference type="PROSITE" id="PS50802"/>
    </source>
</evidence>
<dbReference type="InterPro" id="IPR003323">
    <property type="entry name" value="OTU_dom"/>
</dbReference>
<dbReference type="InterPro" id="IPR050704">
    <property type="entry name" value="Peptidase_C85-like"/>
</dbReference>
<accession>A0A4R0RPU2</accession>
<keyword evidence="4" id="KW-1185">Reference proteome</keyword>
<gene>
    <name evidence="3" type="ORF">EIP91_006513</name>
</gene>